<evidence type="ECO:0008006" key="3">
    <source>
        <dbReference type="Google" id="ProtNLM"/>
    </source>
</evidence>
<organism evidence="1 2">
    <name type="scientific">Tropicimonas sediminicola</name>
    <dbReference type="NCBI Taxonomy" id="1031541"/>
    <lineage>
        <taxon>Bacteria</taxon>
        <taxon>Pseudomonadati</taxon>
        <taxon>Pseudomonadota</taxon>
        <taxon>Alphaproteobacteria</taxon>
        <taxon>Rhodobacterales</taxon>
        <taxon>Roseobacteraceae</taxon>
        <taxon>Tropicimonas</taxon>
    </lineage>
</organism>
<evidence type="ECO:0000313" key="2">
    <source>
        <dbReference type="Proteomes" id="UP000198426"/>
    </source>
</evidence>
<sequence>MQGKFVVTGCGRSGTTFTTHLFRQVGVDARHEEFFPYIKRRWPGVFYDRKADRHHLFGLDWGDYAAEIAWQAAPFLAWLHPSIPVVHQLRHPRRFVLSRISKGMTHADLRNRYTRIKINNRGAEAVNEAAFADKVRYLAEFWVVWNDLVEKNARGSYMRLRVEDLDPAAFGKMLDHVGVTAAPEAIDAAFATVPRDTNTRPPSGEAVDWAVLSGAARSRLEAACARYGYDPEG</sequence>
<dbReference type="Gene3D" id="3.40.50.300">
    <property type="entry name" value="P-loop containing nucleotide triphosphate hydrolases"/>
    <property type="match status" value="1"/>
</dbReference>
<protein>
    <recommendedName>
        <fullName evidence="3">Sulfotransferase family protein</fullName>
    </recommendedName>
</protein>
<dbReference type="AlphaFoldDB" id="A0A239FM44"/>
<dbReference type="InterPro" id="IPR027417">
    <property type="entry name" value="P-loop_NTPase"/>
</dbReference>
<dbReference type="SUPFAM" id="SSF52540">
    <property type="entry name" value="P-loop containing nucleoside triphosphate hydrolases"/>
    <property type="match status" value="1"/>
</dbReference>
<evidence type="ECO:0000313" key="1">
    <source>
        <dbReference type="EMBL" id="SNS57678.1"/>
    </source>
</evidence>
<dbReference type="OrthoDB" id="5727827at2"/>
<keyword evidence="2" id="KW-1185">Reference proteome</keyword>
<name>A0A239FM44_9RHOB</name>
<reference evidence="1 2" key="1">
    <citation type="submission" date="2017-06" db="EMBL/GenBank/DDBJ databases">
        <authorList>
            <person name="Kim H.J."/>
            <person name="Triplett B.A."/>
        </authorList>
    </citation>
    <scope>NUCLEOTIDE SEQUENCE [LARGE SCALE GENOMIC DNA]</scope>
    <source>
        <strain evidence="1 2">DSM 29339</strain>
    </source>
</reference>
<accession>A0A239FM44</accession>
<dbReference type="EMBL" id="FZOY01000002">
    <property type="protein sequence ID" value="SNS57678.1"/>
    <property type="molecule type" value="Genomic_DNA"/>
</dbReference>
<dbReference type="Proteomes" id="UP000198426">
    <property type="component" value="Unassembled WGS sequence"/>
</dbReference>
<dbReference type="RefSeq" id="WP_089232440.1">
    <property type="nucleotide sequence ID" value="NZ_FZOY01000002.1"/>
</dbReference>
<proteinExistence type="predicted"/>
<gene>
    <name evidence="1" type="ORF">SAMN05421757_102734</name>
</gene>